<organism evidence="8 9">
    <name type="scientific">Candidatus Aquarickettsia rohweri</name>
    <dbReference type="NCBI Taxonomy" id="2602574"/>
    <lineage>
        <taxon>Bacteria</taxon>
        <taxon>Pseudomonadati</taxon>
        <taxon>Pseudomonadota</taxon>
        <taxon>Alphaproteobacteria</taxon>
        <taxon>Rickettsiales</taxon>
        <taxon>Candidatus Midichloriaceae</taxon>
        <taxon>Candidatus Aquarickettsia</taxon>
    </lineage>
</organism>
<keyword evidence="6 7" id="KW-0472">Membrane</keyword>
<protein>
    <recommendedName>
        <fullName evidence="10">Flagellar biosynthetic protein FliR</fullName>
    </recommendedName>
</protein>
<keyword evidence="3" id="KW-1003">Cell membrane</keyword>
<dbReference type="Proteomes" id="UP000279470">
    <property type="component" value="Unassembled WGS sequence"/>
</dbReference>
<accession>A0A3R9XZ78</accession>
<sequence>MNLSNFSVNFIYNFLIIFSRVGCVMMFTPGIGEHLINTRIRLLFAIILSSILLPIIFPSKLIIIPDSSIQLFLNISGEIIIGLFIGLFLKIIVSVVNIFGFVISNSMGLSAATLVDPSQSSQQGTLLGNFFTILAIVLIFATGIDHIVINSLALSYKTFPIFSYAEFNSDYTQSIMKAVNEVWIISIKMASSFIIISLLINIGSGILSRLMPQLHIFFLIIPIQSLIGFLFLSITISTLMIWFIETYKNYINNLFI</sequence>
<dbReference type="OrthoDB" id="9779817at2"/>
<dbReference type="RefSeq" id="WP_126044285.1">
    <property type="nucleotide sequence ID" value="NZ_RXFM01000007.1"/>
</dbReference>
<feature type="transmembrane region" description="Helical" evidence="7">
    <location>
        <begin position="40"/>
        <end position="59"/>
    </location>
</feature>
<keyword evidence="4 7" id="KW-0812">Transmembrane</keyword>
<evidence type="ECO:0000256" key="4">
    <source>
        <dbReference type="ARBA" id="ARBA00022692"/>
    </source>
</evidence>
<evidence type="ECO:0008006" key="10">
    <source>
        <dbReference type="Google" id="ProtNLM"/>
    </source>
</evidence>
<dbReference type="InterPro" id="IPR002010">
    <property type="entry name" value="T3SS_IM_R"/>
</dbReference>
<feature type="transmembrane region" description="Helical" evidence="7">
    <location>
        <begin position="124"/>
        <end position="149"/>
    </location>
</feature>
<comment type="similarity">
    <text evidence="2">Belongs to the FliR/MopE/SpaR family.</text>
</comment>
<dbReference type="GO" id="GO:0006605">
    <property type="term" value="P:protein targeting"/>
    <property type="evidence" value="ECO:0007669"/>
    <property type="project" value="InterPro"/>
</dbReference>
<dbReference type="PRINTS" id="PR00953">
    <property type="entry name" value="TYPE3IMRPROT"/>
</dbReference>
<evidence type="ECO:0000256" key="6">
    <source>
        <dbReference type="ARBA" id="ARBA00023136"/>
    </source>
</evidence>
<feature type="transmembrane region" description="Helical" evidence="7">
    <location>
        <begin position="214"/>
        <end position="244"/>
    </location>
</feature>
<feature type="transmembrane region" description="Helical" evidence="7">
    <location>
        <begin position="182"/>
        <end position="202"/>
    </location>
</feature>
<keyword evidence="5 7" id="KW-1133">Transmembrane helix</keyword>
<evidence type="ECO:0000256" key="2">
    <source>
        <dbReference type="ARBA" id="ARBA00009772"/>
    </source>
</evidence>
<keyword evidence="9" id="KW-1185">Reference proteome</keyword>
<dbReference type="Pfam" id="PF01311">
    <property type="entry name" value="Bac_export_1"/>
    <property type="match status" value="1"/>
</dbReference>
<comment type="caution">
    <text evidence="8">The sequence shown here is derived from an EMBL/GenBank/DDBJ whole genome shotgun (WGS) entry which is preliminary data.</text>
</comment>
<evidence type="ECO:0000313" key="8">
    <source>
        <dbReference type="EMBL" id="RST71308.1"/>
    </source>
</evidence>
<gene>
    <name evidence="8" type="ORF">EIC27_00910</name>
</gene>
<feature type="transmembrane region" description="Helical" evidence="7">
    <location>
        <begin position="79"/>
        <end position="103"/>
    </location>
</feature>
<proteinExistence type="inferred from homology"/>
<dbReference type="AlphaFoldDB" id="A0A3R9XZ78"/>
<evidence type="ECO:0000256" key="3">
    <source>
        <dbReference type="ARBA" id="ARBA00022475"/>
    </source>
</evidence>
<dbReference type="GO" id="GO:0005886">
    <property type="term" value="C:plasma membrane"/>
    <property type="evidence" value="ECO:0007669"/>
    <property type="project" value="UniProtKB-SubCell"/>
</dbReference>
<feature type="transmembrane region" description="Helical" evidence="7">
    <location>
        <begin position="6"/>
        <end position="28"/>
    </location>
</feature>
<dbReference type="PANTHER" id="PTHR30065">
    <property type="entry name" value="FLAGELLAR BIOSYNTHETIC PROTEIN FLIR"/>
    <property type="match status" value="1"/>
</dbReference>
<evidence type="ECO:0000256" key="1">
    <source>
        <dbReference type="ARBA" id="ARBA00004651"/>
    </source>
</evidence>
<evidence type="ECO:0000313" key="9">
    <source>
        <dbReference type="Proteomes" id="UP000279470"/>
    </source>
</evidence>
<dbReference type="PANTHER" id="PTHR30065:SF8">
    <property type="entry name" value="FLAGELLAR BIOSYNTHETIC PROTEIN FLIR"/>
    <property type="match status" value="1"/>
</dbReference>
<reference evidence="9" key="1">
    <citation type="submission" date="2018-11" db="EMBL/GenBank/DDBJ databases">
        <title>Phylogenetic, genomic, and biogeographic characterization of a novel and ubiquitous marine invertebrate-associated Rickettsiales parasite, Candidatus Marinoinvertebrata rohwerii, gen. nov., sp. nov.</title>
        <authorList>
            <person name="Klinges J.G."/>
            <person name="Rosales S.M."/>
            <person name="Mcminds R."/>
            <person name="Shaver E.C."/>
            <person name="Shantz A."/>
            <person name="Peters E.C."/>
            <person name="Burkepile D.E."/>
            <person name="Silliman B.R."/>
            <person name="Vega Thurber R.L."/>
        </authorList>
    </citation>
    <scope>NUCLEOTIDE SEQUENCE [LARGE SCALE GENOMIC DNA]</scope>
    <source>
        <strain evidence="9">a_cerv_44</strain>
    </source>
</reference>
<dbReference type="EMBL" id="RXFM01000007">
    <property type="protein sequence ID" value="RST71308.1"/>
    <property type="molecule type" value="Genomic_DNA"/>
</dbReference>
<evidence type="ECO:0000256" key="7">
    <source>
        <dbReference type="SAM" id="Phobius"/>
    </source>
</evidence>
<evidence type="ECO:0000256" key="5">
    <source>
        <dbReference type="ARBA" id="ARBA00022989"/>
    </source>
</evidence>
<name>A0A3R9XZ78_9RICK</name>
<comment type="subcellular location">
    <subcellularLocation>
        <location evidence="1">Cell membrane</location>
        <topology evidence="1">Multi-pass membrane protein</topology>
    </subcellularLocation>
</comment>